<feature type="transmembrane region" description="Helical" evidence="3">
    <location>
        <begin position="108"/>
        <end position="131"/>
    </location>
</feature>
<evidence type="ECO:0000256" key="3">
    <source>
        <dbReference type="SAM" id="Phobius"/>
    </source>
</evidence>
<feature type="transmembrane region" description="Helical" evidence="3">
    <location>
        <begin position="151"/>
        <end position="176"/>
    </location>
</feature>
<dbReference type="PROSITE" id="PS50846">
    <property type="entry name" value="HMA_2"/>
    <property type="match status" value="1"/>
</dbReference>
<gene>
    <name evidence="5" type="ORF">JK636_21775</name>
</gene>
<evidence type="ECO:0000313" key="5">
    <source>
        <dbReference type="EMBL" id="MBL4938346.1"/>
    </source>
</evidence>
<feature type="transmembrane region" description="Helical" evidence="3">
    <location>
        <begin position="77"/>
        <end position="96"/>
    </location>
</feature>
<dbReference type="EMBL" id="JAESWC010000018">
    <property type="protein sequence ID" value="MBL4938346.1"/>
    <property type="molecule type" value="Genomic_DNA"/>
</dbReference>
<dbReference type="SUPFAM" id="SSF49503">
    <property type="entry name" value="Cupredoxins"/>
    <property type="match status" value="1"/>
</dbReference>
<feature type="transmembrane region" description="Helical" evidence="3">
    <location>
        <begin position="295"/>
        <end position="317"/>
    </location>
</feature>
<dbReference type="CDD" id="cd00371">
    <property type="entry name" value="HMA"/>
    <property type="match status" value="1"/>
</dbReference>
<feature type="domain" description="HMA" evidence="4">
    <location>
        <begin position="4"/>
        <end position="70"/>
    </location>
</feature>
<sequence>MSIKTEKIKVYEMTCGSCENRVERAIKKLDGVLNVKASFSGQFAEVEYDDELCSINKIKAVIKEAGYSTQSSNDYKFMGILIVVAAVVLLGLKTSGFDMESKLTNASYAVLFVVGILTSIHCVGMCGGIMLSQTLSKESTNKFEAMKPALFYNIGRVVSYTILGGIIGALGSVFSLSLTAKAGLQIFAGLFMIMMGFNMAGFKTFRKFQIRLPHAACKAKNKSGSPFIVGLLNGLMPCGPLQTMQLFALGTGSAAKGALSMFMFSIGTVPLMLTFGAVSGILSKGYTKKILKFSGVLIIVLGLIMGNRGLALAGININPMTALASSKSLLGSNSSGTSNSNIAKATIKDGVQTITMTANNNGYTPNAFYVQKGVPVKWIINGDQITSCNNAIVIPSLNKQQKLKKGENIIEFTPGDKDLSFSCWMGMIRGVIKVTDKLDTVDTSKSDSSIPPASTGPSCCAGPVADDGSGSGASTQSSIYGSDLTKVPTDVLVNKALSAGKIQSATFKGKGYELQPLIIVTGSSTSTKLTFDLNAFDNPEGEYTIVDANTGDKVSSFTAKKGINEVEFSPKKSGGYAIVKDNSVLGIVEAVDNLKTTDLEKIRSKYLGQ</sequence>
<dbReference type="SUPFAM" id="SSF55008">
    <property type="entry name" value="HMA, heavy metal-associated domain"/>
    <property type="match status" value="1"/>
</dbReference>
<dbReference type="Pfam" id="PF13386">
    <property type="entry name" value="DsbD_2"/>
    <property type="match status" value="1"/>
</dbReference>
<dbReference type="PANTHER" id="PTHR42208">
    <property type="entry name" value="HEAVY METAL TRANSPORTER-RELATED"/>
    <property type="match status" value="1"/>
</dbReference>
<organism evidence="5 6">
    <name type="scientific">Clostridium rhizosphaerae</name>
    <dbReference type="NCBI Taxonomy" id="2803861"/>
    <lineage>
        <taxon>Bacteria</taxon>
        <taxon>Bacillati</taxon>
        <taxon>Bacillota</taxon>
        <taxon>Clostridia</taxon>
        <taxon>Eubacteriales</taxon>
        <taxon>Clostridiaceae</taxon>
        <taxon>Clostridium</taxon>
    </lineage>
</organism>
<keyword evidence="3" id="KW-0812">Transmembrane</keyword>
<feature type="compositionally biased region" description="Polar residues" evidence="2">
    <location>
        <begin position="446"/>
        <end position="457"/>
    </location>
</feature>
<keyword evidence="3" id="KW-1133">Transmembrane helix</keyword>
<dbReference type="Proteomes" id="UP000632377">
    <property type="component" value="Unassembled WGS sequence"/>
</dbReference>
<protein>
    <submittedName>
        <fullName evidence="5">Sulfite exporter TauE/SafE family protein</fullName>
    </submittedName>
</protein>
<keyword evidence="6" id="KW-1185">Reference proteome</keyword>
<evidence type="ECO:0000256" key="1">
    <source>
        <dbReference type="ARBA" id="ARBA00022723"/>
    </source>
</evidence>
<keyword evidence="1" id="KW-0479">Metal-binding</keyword>
<dbReference type="InterPro" id="IPR039447">
    <property type="entry name" value="UreH-like_TM_dom"/>
</dbReference>
<evidence type="ECO:0000259" key="4">
    <source>
        <dbReference type="PROSITE" id="PS50846"/>
    </source>
</evidence>
<dbReference type="PANTHER" id="PTHR42208:SF1">
    <property type="entry name" value="HEAVY METAL TRANSPORTER"/>
    <property type="match status" value="1"/>
</dbReference>
<feature type="transmembrane region" description="Helical" evidence="3">
    <location>
        <begin position="262"/>
        <end position="283"/>
    </location>
</feature>
<proteinExistence type="predicted"/>
<keyword evidence="3" id="KW-0472">Membrane</keyword>
<evidence type="ECO:0000256" key="2">
    <source>
        <dbReference type="SAM" id="MobiDB-lite"/>
    </source>
</evidence>
<dbReference type="RefSeq" id="WP_202751068.1">
    <property type="nucleotide sequence ID" value="NZ_JAESWC010000018.1"/>
</dbReference>
<feature type="transmembrane region" description="Helical" evidence="3">
    <location>
        <begin position="223"/>
        <end position="242"/>
    </location>
</feature>
<comment type="caution">
    <text evidence="5">The sequence shown here is derived from an EMBL/GenBank/DDBJ whole genome shotgun (WGS) entry which is preliminary data.</text>
</comment>
<dbReference type="Gene3D" id="3.30.70.100">
    <property type="match status" value="1"/>
</dbReference>
<feature type="region of interest" description="Disordered" evidence="2">
    <location>
        <begin position="442"/>
        <end position="479"/>
    </location>
</feature>
<dbReference type="InterPro" id="IPR006121">
    <property type="entry name" value="HMA_dom"/>
</dbReference>
<dbReference type="InterPro" id="IPR036163">
    <property type="entry name" value="HMA_dom_sf"/>
</dbReference>
<dbReference type="Pfam" id="PF00403">
    <property type="entry name" value="HMA"/>
    <property type="match status" value="1"/>
</dbReference>
<accession>A0ABS1TIB4</accession>
<feature type="transmembrane region" description="Helical" evidence="3">
    <location>
        <begin position="182"/>
        <end position="202"/>
    </location>
</feature>
<dbReference type="Gene3D" id="2.60.40.420">
    <property type="entry name" value="Cupredoxins - blue copper proteins"/>
    <property type="match status" value="1"/>
</dbReference>
<dbReference type="PROSITE" id="PS01047">
    <property type="entry name" value="HMA_1"/>
    <property type="match status" value="1"/>
</dbReference>
<dbReference type="InterPro" id="IPR017969">
    <property type="entry name" value="Heavy-metal-associated_CS"/>
</dbReference>
<dbReference type="InterPro" id="IPR008972">
    <property type="entry name" value="Cupredoxin"/>
</dbReference>
<evidence type="ECO:0000313" key="6">
    <source>
        <dbReference type="Proteomes" id="UP000632377"/>
    </source>
</evidence>
<name>A0ABS1TIB4_9CLOT</name>
<reference evidence="5 6" key="1">
    <citation type="submission" date="2021-01" db="EMBL/GenBank/DDBJ databases">
        <title>Genome public.</title>
        <authorList>
            <person name="Liu C."/>
            <person name="Sun Q."/>
        </authorList>
    </citation>
    <scope>NUCLEOTIDE SEQUENCE [LARGE SCALE GENOMIC DNA]</scope>
    <source>
        <strain evidence="5 6">YIM B02515</strain>
    </source>
</reference>